<name>A0A519BIN9_ACIG2</name>
<dbReference type="Proteomes" id="UP000316562">
    <property type="component" value="Unassembled WGS sequence"/>
</dbReference>
<proteinExistence type="predicted"/>
<sequence>MSTKELLLNEIEHFPEPFLDEVLDFMNFLKTKSVQERLEASVLSESSLKKDWLKPEEDKAWQNL</sequence>
<organism evidence="1 2">
    <name type="scientific">Acididesulfobacter guangdongensis</name>
    <dbReference type="NCBI Taxonomy" id="2597225"/>
    <lineage>
        <taxon>Bacteria</taxon>
        <taxon>Deltaproteobacteria</taxon>
        <taxon>Candidatus Acidulodesulfobacterales</taxon>
        <taxon>Candidatus Acididesulfobacter</taxon>
    </lineage>
</organism>
<protein>
    <submittedName>
        <fullName evidence="1">DUF2281 domain-containing protein</fullName>
    </submittedName>
</protein>
<gene>
    <name evidence="1" type="ORF">EVJ46_02560</name>
</gene>
<comment type="caution">
    <text evidence="1">The sequence shown here is derived from an EMBL/GenBank/DDBJ whole genome shotgun (WGS) entry which is preliminary data.</text>
</comment>
<evidence type="ECO:0000313" key="2">
    <source>
        <dbReference type="Proteomes" id="UP000316562"/>
    </source>
</evidence>
<dbReference type="AlphaFoldDB" id="A0A519BIN9"/>
<evidence type="ECO:0000313" key="1">
    <source>
        <dbReference type="EMBL" id="RZD17130.1"/>
    </source>
</evidence>
<accession>A0A519BIN9</accession>
<reference evidence="1 2" key="1">
    <citation type="journal article" date="2019" name="ISME J.">
        <title>Insights into ecological role of a new deltaproteobacterial order Candidatus Acidulodesulfobacterales by metagenomics and metatranscriptomics.</title>
        <authorList>
            <person name="Tan S."/>
            <person name="Liu J."/>
            <person name="Fang Y."/>
            <person name="Hedlund B.P."/>
            <person name="Lian Z.H."/>
            <person name="Huang L.Y."/>
            <person name="Li J.T."/>
            <person name="Huang L.N."/>
            <person name="Li W.J."/>
            <person name="Jiang H.C."/>
            <person name="Dong H.L."/>
            <person name="Shu W.S."/>
        </authorList>
    </citation>
    <scope>NUCLEOTIDE SEQUENCE [LARGE SCALE GENOMIC DNA]</scope>
    <source>
        <strain evidence="1">AP2</strain>
    </source>
</reference>
<dbReference type="EMBL" id="SGBC01000001">
    <property type="protein sequence ID" value="RZD17130.1"/>
    <property type="molecule type" value="Genomic_DNA"/>
</dbReference>